<evidence type="ECO:0000256" key="2">
    <source>
        <dbReference type="ARBA" id="ARBA00022771"/>
    </source>
</evidence>
<dbReference type="Pfam" id="PF00628">
    <property type="entry name" value="PHD"/>
    <property type="match status" value="1"/>
</dbReference>
<dbReference type="OrthoDB" id="4327074at2759"/>
<keyword evidence="3" id="KW-0862">Zinc</keyword>
<feature type="region of interest" description="Disordered" evidence="4">
    <location>
        <begin position="383"/>
        <end position="405"/>
    </location>
</feature>
<dbReference type="EMBL" id="RJVU01056427">
    <property type="protein sequence ID" value="ROK54655.1"/>
    <property type="molecule type" value="Genomic_DNA"/>
</dbReference>
<dbReference type="Gene3D" id="3.30.40.10">
    <property type="entry name" value="Zinc/RING finger domain, C3HC4 (zinc finger)"/>
    <property type="match status" value="1"/>
</dbReference>
<accession>A0A3N0XZT7</accession>
<evidence type="ECO:0000256" key="1">
    <source>
        <dbReference type="ARBA" id="ARBA00022723"/>
    </source>
</evidence>
<keyword evidence="1" id="KW-0479">Metal-binding</keyword>
<evidence type="ECO:0000313" key="8">
    <source>
        <dbReference type="Proteomes" id="UP000281406"/>
    </source>
</evidence>
<dbReference type="InterPro" id="IPR013083">
    <property type="entry name" value="Znf_RING/FYVE/PHD"/>
</dbReference>
<name>A0A3N0XZT7_ANAGA</name>
<feature type="region of interest" description="Disordered" evidence="4">
    <location>
        <begin position="141"/>
        <end position="236"/>
    </location>
</feature>
<feature type="compositionally biased region" description="Basic and acidic residues" evidence="4">
    <location>
        <begin position="295"/>
        <end position="327"/>
    </location>
</feature>
<dbReference type="PANTHER" id="PTHR19303:SF74">
    <property type="entry name" value="POGO TRANSPOSABLE ELEMENT WITH KRAB DOMAIN"/>
    <property type="match status" value="1"/>
</dbReference>
<dbReference type="GO" id="GO:0008270">
    <property type="term" value="F:zinc ion binding"/>
    <property type="evidence" value="ECO:0007669"/>
    <property type="project" value="UniProtKB-KW"/>
</dbReference>
<dbReference type="Proteomes" id="UP000281406">
    <property type="component" value="Unassembled WGS sequence"/>
</dbReference>
<organism evidence="7 8">
    <name type="scientific">Anabarilius grahami</name>
    <name type="common">Kanglang fish</name>
    <name type="synonym">Barilius grahami</name>
    <dbReference type="NCBI Taxonomy" id="495550"/>
    <lineage>
        <taxon>Eukaryota</taxon>
        <taxon>Metazoa</taxon>
        <taxon>Chordata</taxon>
        <taxon>Craniata</taxon>
        <taxon>Vertebrata</taxon>
        <taxon>Euteleostomi</taxon>
        <taxon>Actinopterygii</taxon>
        <taxon>Neopterygii</taxon>
        <taxon>Teleostei</taxon>
        <taxon>Ostariophysi</taxon>
        <taxon>Cypriniformes</taxon>
        <taxon>Xenocyprididae</taxon>
        <taxon>Xenocypridinae</taxon>
        <taxon>Xenocypridinae incertae sedis</taxon>
        <taxon>Anabarilius</taxon>
    </lineage>
</organism>
<reference evidence="7 8" key="1">
    <citation type="submission" date="2018-10" db="EMBL/GenBank/DDBJ databases">
        <title>Genome assembly for a Yunnan-Guizhou Plateau 3E fish, Anabarilius grahami (Regan), and its evolutionary and genetic applications.</title>
        <authorList>
            <person name="Jiang W."/>
        </authorList>
    </citation>
    <scope>NUCLEOTIDE SEQUENCE [LARGE SCALE GENOMIC DNA]</scope>
    <source>
        <strain evidence="7">AG-KIZ</strain>
        <tissue evidence="7">Muscle</tissue>
    </source>
</reference>
<dbReference type="InterPro" id="IPR050863">
    <property type="entry name" value="CenT-Element_Derived"/>
</dbReference>
<dbReference type="Pfam" id="PF03184">
    <property type="entry name" value="DDE_1"/>
    <property type="match status" value="1"/>
</dbReference>
<keyword evidence="2" id="KW-0863">Zinc-finger</keyword>
<protein>
    <submittedName>
        <fullName evidence="7">Myb-like protein V</fullName>
    </submittedName>
</protein>
<dbReference type="Gene3D" id="3.30.420.10">
    <property type="entry name" value="Ribonuclease H-like superfamily/Ribonuclease H"/>
    <property type="match status" value="1"/>
</dbReference>
<dbReference type="InterPro" id="IPR036397">
    <property type="entry name" value="RNaseH_sf"/>
</dbReference>
<sequence>MDSELFLKWLRHFVKYAPEERPFILIMDQHETHVSKDVIMYCRENTIEILCLPAHTTHILQPLDIAVFNPLKTAFSTMASRMVLVRGDLVVGKKQFSPLLKNVYPTAVTAQNIKAGFRKAGIFPLSRGAVDTTQVVRVLPSTDGSDATPSIIPVTPSATQSITPTTPSATPSSAPVTPSATPSSAPVTPSATPSSAPVTPSATPSSTHATLTHTSSTQPTDTTSATPSTTQTPCSSCNRVAPKNYLVAAGIIPESLANVLMSPALERKEKVGRRIPLPARVITSDQYYNLMVEKEAEEKEKEEKKRKRKEEMAKKKEEKRQTQEAKRQKQQAAPPTEDDGEHCALCRRVVPPGSGDEAIDEWVQCDLCHLWFHLRCTGVEELSEEDDDDGSGDQGDSAAQDEEEEDHLSIIYLCNTVGKIVLHS</sequence>
<dbReference type="SUPFAM" id="SSF57903">
    <property type="entry name" value="FYVE/PHD zinc finger"/>
    <property type="match status" value="1"/>
</dbReference>
<proteinExistence type="predicted"/>
<feature type="compositionally biased region" description="Low complexity" evidence="4">
    <location>
        <begin position="155"/>
        <end position="236"/>
    </location>
</feature>
<dbReference type="InterPro" id="IPR019787">
    <property type="entry name" value="Znf_PHD-finger"/>
</dbReference>
<keyword evidence="8" id="KW-1185">Reference proteome</keyword>
<dbReference type="GO" id="GO:0003677">
    <property type="term" value="F:DNA binding"/>
    <property type="evidence" value="ECO:0007669"/>
    <property type="project" value="TreeGrafter"/>
</dbReference>
<dbReference type="InterPro" id="IPR011011">
    <property type="entry name" value="Znf_FYVE_PHD"/>
</dbReference>
<feature type="domain" description="DDE-1" evidence="6">
    <location>
        <begin position="1"/>
        <end position="91"/>
    </location>
</feature>
<feature type="domain" description="PHD-type" evidence="5">
    <location>
        <begin position="343"/>
        <end position="387"/>
    </location>
</feature>
<evidence type="ECO:0000259" key="6">
    <source>
        <dbReference type="Pfam" id="PF03184"/>
    </source>
</evidence>
<gene>
    <name evidence="7" type="ORF">DPX16_21294</name>
</gene>
<comment type="caution">
    <text evidence="7">The sequence shown here is derived from an EMBL/GenBank/DDBJ whole genome shotgun (WGS) entry which is preliminary data.</text>
</comment>
<evidence type="ECO:0000259" key="5">
    <source>
        <dbReference type="Pfam" id="PF00628"/>
    </source>
</evidence>
<dbReference type="AlphaFoldDB" id="A0A3N0XZT7"/>
<evidence type="ECO:0000313" key="7">
    <source>
        <dbReference type="EMBL" id="ROK54655.1"/>
    </source>
</evidence>
<dbReference type="PANTHER" id="PTHR19303">
    <property type="entry name" value="TRANSPOSON"/>
    <property type="match status" value="1"/>
</dbReference>
<feature type="region of interest" description="Disordered" evidence="4">
    <location>
        <begin position="295"/>
        <end position="340"/>
    </location>
</feature>
<evidence type="ECO:0000256" key="3">
    <source>
        <dbReference type="ARBA" id="ARBA00022833"/>
    </source>
</evidence>
<dbReference type="InterPro" id="IPR004875">
    <property type="entry name" value="DDE_SF_endonuclease_dom"/>
</dbReference>
<evidence type="ECO:0000256" key="4">
    <source>
        <dbReference type="SAM" id="MobiDB-lite"/>
    </source>
</evidence>
<dbReference type="GO" id="GO:0005634">
    <property type="term" value="C:nucleus"/>
    <property type="evidence" value="ECO:0007669"/>
    <property type="project" value="TreeGrafter"/>
</dbReference>